<evidence type="ECO:0000313" key="3">
    <source>
        <dbReference type="Proteomes" id="UP000288805"/>
    </source>
</evidence>
<sequence>MSLCRNTDPDSESSTRTHSSTATGTSTDTNTHFGAGTGTGSSPGSIPGTSTGTSTTFSQNPSIESIEPTQISSTTESLKTKNERPKTPISKEIYNHLGCSNI</sequence>
<dbReference type="AlphaFoldDB" id="A0A438CNP0"/>
<dbReference type="Proteomes" id="UP000288805">
    <property type="component" value="Unassembled WGS sequence"/>
</dbReference>
<feature type="compositionally biased region" description="Polar residues" evidence="1">
    <location>
        <begin position="57"/>
        <end position="77"/>
    </location>
</feature>
<proteinExistence type="predicted"/>
<feature type="compositionally biased region" description="Low complexity" evidence="1">
    <location>
        <begin position="42"/>
        <end position="56"/>
    </location>
</feature>
<name>A0A438CNP0_VITVI</name>
<dbReference type="EMBL" id="QGNW01002165">
    <property type="protein sequence ID" value="RVW24798.1"/>
    <property type="molecule type" value="Genomic_DNA"/>
</dbReference>
<feature type="region of interest" description="Disordered" evidence="1">
    <location>
        <begin position="1"/>
        <end position="102"/>
    </location>
</feature>
<organism evidence="2 3">
    <name type="scientific">Vitis vinifera</name>
    <name type="common">Grape</name>
    <dbReference type="NCBI Taxonomy" id="29760"/>
    <lineage>
        <taxon>Eukaryota</taxon>
        <taxon>Viridiplantae</taxon>
        <taxon>Streptophyta</taxon>
        <taxon>Embryophyta</taxon>
        <taxon>Tracheophyta</taxon>
        <taxon>Spermatophyta</taxon>
        <taxon>Magnoliopsida</taxon>
        <taxon>eudicotyledons</taxon>
        <taxon>Gunneridae</taxon>
        <taxon>Pentapetalae</taxon>
        <taxon>rosids</taxon>
        <taxon>Vitales</taxon>
        <taxon>Vitaceae</taxon>
        <taxon>Viteae</taxon>
        <taxon>Vitis</taxon>
    </lineage>
</organism>
<evidence type="ECO:0000256" key="1">
    <source>
        <dbReference type="SAM" id="MobiDB-lite"/>
    </source>
</evidence>
<gene>
    <name evidence="2" type="ORF">CK203_080294</name>
</gene>
<reference evidence="2 3" key="1">
    <citation type="journal article" date="2018" name="PLoS Genet.">
        <title>Population sequencing reveals clonal diversity and ancestral inbreeding in the grapevine cultivar Chardonnay.</title>
        <authorList>
            <person name="Roach M.J."/>
            <person name="Johnson D.L."/>
            <person name="Bohlmann J."/>
            <person name="van Vuuren H.J."/>
            <person name="Jones S.J."/>
            <person name="Pretorius I.S."/>
            <person name="Schmidt S.A."/>
            <person name="Borneman A.R."/>
        </authorList>
    </citation>
    <scope>NUCLEOTIDE SEQUENCE [LARGE SCALE GENOMIC DNA]</scope>
    <source>
        <strain evidence="3">cv. Chardonnay</strain>
        <tissue evidence="2">Leaf</tissue>
    </source>
</reference>
<feature type="compositionally biased region" description="Low complexity" evidence="1">
    <location>
        <begin position="12"/>
        <end position="31"/>
    </location>
</feature>
<comment type="caution">
    <text evidence="2">The sequence shown here is derived from an EMBL/GenBank/DDBJ whole genome shotgun (WGS) entry which is preliminary data.</text>
</comment>
<evidence type="ECO:0000313" key="2">
    <source>
        <dbReference type="EMBL" id="RVW24798.1"/>
    </source>
</evidence>
<protein>
    <submittedName>
        <fullName evidence="2">Uncharacterized protein</fullName>
    </submittedName>
</protein>
<accession>A0A438CNP0</accession>